<proteinExistence type="predicted"/>
<feature type="domain" description="Polyphenol oxidase C-terminal" evidence="1">
    <location>
        <begin position="67"/>
        <end position="116"/>
    </location>
</feature>
<evidence type="ECO:0000313" key="2">
    <source>
        <dbReference type="EMBL" id="MED6156704.1"/>
    </source>
</evidence>
<dbReference type="Pfam" id="PF12143">
    <property type="entry name" value="PPO1_KFDV"/>
    <property type="match status" value="1"/>
</dbReference>
<protein>
    <recommendedName>
        <fullName evidence="1">Polyphenol oxidase C-terminal domain-containing protein</fullName>
    </recommendedName>
</protein>
<name>A0ABU6U7E4_9FABA</name>
<evidence type="ECO:0000313" key="3">
    <source>
        <dbReference type="Proteomes" id="UP001341840"/>
    </source>
</evidence>
<dbReference type="EMBL" id="JASCZI010120877">
    <property type="protein sequence ID" value="MED6156704.1"/>
    <property type="molecule type" value="Genomic_DNA"/>
</dbReference>
<comment type="caution">
    <text evidence="2">The sequence shown here is derived from an EMBL/GenBank/DDBJ whole genome shotgun (WGS) entry which is preliminary data.</text>
</comment>
<dbReference type="PANTHER" id="PTHR36608:SF1">
    <property type="entry name" value="POLYPHENOL OXIDASE C, CHLOROPLASTIC-LIKE"/>
    <property type="match status" value="1"/>
</dbReference>
<reference evidence="2 3" key="1">
    <citation type="journal article" date="2023" name="Plants (Basel)">
        <title>Bridging the Gap: Combining Genomics and Transcriptomics Approaches to Understand Stylosanthes scabra, an Orphan Legume from the Brazilian Caatinga.</title>
        <authorList>
            <person name="Ferreira-Neto J.R.C."/>
            <person name="da Silva M.D."/>
            <person name="Binneck E."/>
            <person name="de Melo N.F."/>
            <person name="da Silva R.H."/>
            <person name="de Melo A.L.T.M."/>
            <person name="Pandolfi V."/>
            <person name="Bustamante F.O."/>
            <person name="Brasileiro-Vidal A.C."/>
            <person name="Benko-Iseppon A.M."/>
        </authorList>
    </citation>
    <scope>NUCLEOTIDE SEQUENCE [LARGE SCALE GENOMIC DNA]</scope>
    <source>
        <tissue evidence="2">Leaves</tissue>
    </source>
</reference>
<dbReference type="PANTHER" id="PTHR36608">
    <property type="entry name" value="POLYPHENOL OXIDASE C, CHLOROPLASTIC-LIKE"/>
    <property type="match status" value="1"/>
</dbReference>
<sequence>MEIPAIFVDRRSPLYNPLRNANHQPLHPLSWTLIGTTKMLTVAETWRRISRKYTSSFTKFEYPVSTVVNRVNREFAGSFVNVNHGDTSRDTNVKYPIGITELLEDLEADDDDMSVIKAIQC</sequence>
<dbReference type="InterPro" id="IPR022740">
    <property type="entry name" value="Polyphenol_oxidase_C"/>
</dbReference>
<gene>
    <name evidence="2" type="ORF">PIB30_016860</name>
</gene>
<accession>A0ABU6U7E4</accession>
<organism evidence="2 3">
    <name type="scientific">Stylosanthes scabra</name>
    <dbReference type="NCBI Taxonomy" id="79078"/>
    <lineage>
        <taxon>Eukaryota</taxon>
        <taxon>Viridiplantae</taxon>
        <taxon>Streptophyta</taxon>
        <taxon>Embryophyta</taxon>
        <taxon>Tracheophyta</taxon>
        <taxon>Spermatophyta</taxon>
        <taxon>Magnoliopsida</taxon>
        <taxon>eudicotyledons</taxon>
        <taxon>Gunneridae</taxon>
        <taxon>Pentapetalae</taxon>
        <taxon>rosids</taxon>
        <taxon>fabids</taxon>
        <taxon>Fabales</taxon>
        <taxon>Fabaceae</taxon>
        <taxon>Papilionoideae</taxon>
        <taxon>50 kb inversion clade</taxon>
        <taxon>dalbergioids sensu lato</taxon>
        <taxon>Dalbergieae</taxon>
        <taxon>Pterocarpus clade</taxon>
        <taxon>Stylosanthes</taxon>
    </lineage>
</organism>
<dbReference type="Proteomes" id="UP001341840">
    <property type="component" value="Unassembled WGS sequence"/>
</dbReference>
<evidence type="ECO:0000259" key="1">
    <source>
        <dbReference type="Pfam" id="PF12143"/>
    </source>
</evidence>
<keyword evidence="3" id="KW-1185">Reference proteome</keyword>